<feature type="compositionally biased region" description="Basic and acidic residues" evidence="1">
    <location>
        <begin position="92"/>
        <end position="117"/>
    </location>
</feature>
<evidence type="ECO:0000313" key="2">
    <source>
        <dbReference type="EMBL" id="CAE6445552.1"/>
    </source>
</evidence>
<proteinExistence type="predicted"/>
<gene>
    <name evidence="2" type="ORF">RDB_LOCUS137124</name>
</gene>
<sequence>MTLTFVYLTPLSTEEVSTTPHDDTHPSDATTKKLIIFSDKDPKVPAGTSAKSVAKHATMIAPKSTIADAAEGSEAYTTGSSDTFSRSYPPDHLARLPDNGHEADKEGDTDSDNHEYASESGDDSSEDGSAVTDSDVDASVTSHKGKKPTNLENACRLREKKWENIDRIGITGAALKIVARLRDNLEACPNYFEEWLGDLPQEHKMNKPLHELQAEYAEIISKVLEMVPADLGEKEVFYTNIYKPSAITEMFMENYETLARMRQDHPSDYDFSDEDESEEGDSGEDESGEDGSNEEYDEDSAEDESDENDDD</sequence>
<feature type="compositionally biased region" description="Acidic residues" evidence="1">
    <location>
        <begin position="270"/>
        <end position="311"/>
    </location>
</feature>
<comment type="caution">
    <text evidence="2">The sequence shown here is derived from an EMBL/GenBank/DDBJ whole genome shotgun (WGS) entry which is preliminary data.</text>
</comment>
<name>A0A8H3B1Y2_9AGAM</name>
<dbReference type="Proteomes" id="UP000663846">
    <property type="component" value="Unassembled WGS sequence"/>
</dbReference>
<organism evidence="2 3">
    <name type="scientific">Rhizoctonia solani</name>
    <dbReference type="NCBI Taxonomy" id="456999"/>
    <lineage>
        <taxon>Eukaryota</taxon>
        <taxon>Fungi</taxon>
        <taxon>Dikarya</taxon>
        <taxon>Basidiomycota</taxon>
        <taxon>Agaricomycotina</taxon>
        <taxon>Agaricomycetes</taxon>
        <taxon>Cantharellales</taxon>
        <taxon>Ceratobasidiaceae</taxon>
        <taxon>Rhizoctonia</taxon>
    </lineage>
</organism>
<dbReference type="AlphaFoldDB" id="A0A8H3B1Y2"/>
<feature type="compositionally biased region" description="Polar residues" evidence="1">
    <location>
        <begin position="75"/>
        <end position="86"/>
    </location>
</feature>
<accession>A0A8H3B1Y2</accession>
<reference evidence="2" key="1">
    <citation type="submission" date="2021-01" db="EMBL/GenBank/DDBJ databases">
        <authorList>
            <person name="Kaushik A."/>
        </authorList>
    </citation>
    <scope>NUCLEOTIDE SEQUENCE</scope>
    <source>
        <strain evidence="2">AG1-1C</strain>
    </source>
</reference>
<feature type="region of interest" description="Disordered" evidence="1">
    <location>
        <begin position="264"/>
        <end position="311"/>
    </location>
</feature>
<protein>
    <submittedName>
        <fullName evidence="2">Uncharacterized protein</fullName>
    </submittedName>
</protein>
<evidence type="ECO:0000256" key="1">
    <source>
        <dbReference type="SAM" id="MobiDB-lite"/>
    </source>
</evidence>
<dbReference type="EMBL" id="CAJMWS010000460">
    <property type="protein sequence ID" value="CAE6445552.1"/>
    <property type="molecule type" value="Genomic_DNA"/>
</dbReference>
<feature type="region of interest" description="Disordered" evidence="1">
    <location>
        <begin position="71"/>
        <end position="148"/>
    </location>
</feature>
<evidence type="ECO:0000313" key="3">
    <source>
        <dbReference type="Proteomes" id="UP000663846"/>
    </source>
</evidence>